<gene>
    <name evidence="2" type="ORF">TWF481_003099</name>
</gene>
<feature type="compositionally biased region" description="Basic and acidic residues" evidence="1">
    <location>
        <begin position="737"/>
        <end position="749"/>
    </location>
</feature>
<feature type="compositionally biased region" description="Basic and acidic residues" evidence="1">
    <location>
        <begin position="79"/>
        <end position="89"/>
    </location>
</feature>
<feature type="region of interest" description="Disordered" evidence="1">
    <location>
        <begin position="521"/>
        <end position="547"/>
    </location>
</feature>
<sequence length="783" mass="89369">MDNIRNKTFAFFATLLVFLKYSLSLLSTPLSMTKTIRTLFKSTKPPSTFRHRYHPPPRKKPNRTDGIKPKAMDAPSIYDHPRYSYDRMNTKPRPPKTRITLSKYFFPWDGTLPQTCITPNPQYQRVKHWLHKSSRRPVIDNPFSQENEDKTEPPPPEYPYEYPPPFDTDAAKNLKRVLPSTSTFHNDIGTIVIPRHHDSADFLLIISQTENDAAPPKGPSAIVARFLVCCRTVRYHIPSLRAQSAYGSFVDGQRIPLPGGKDKVYPFFLFQLPQTCLTSLWIILTILHSRFPKAWERLDMPLSLLYNISKSIQVLEISDTQSVDLIKQKLLYTLTRHASQFTPPSNTPDISKWMTIAKTFSINTNFPSLYAHLIVSTCRFTPSSKTVDRYLPPTQTAGEGTTFKYGNWYPLSLLPTSLRTSLTTDRVRFLHGMIHPWSWFRSKYHFPTQPSGTFSSILSTNTTFDASALDLRDKITKYADDTLKYQTHIATITPGTAGELSARVISDITALKDDITTPFEEVESRDVSHNRTKVPASQYLTPQPPPPLHPPYQTPLEIDPISGLTPTIFLYQSGPNNSLIYWRNLPPVTNSIPKYTTILSLKISSLLLLSLLLQFYIELASLLQTHRFATFETRVTVWVLILVYHLSTTTAPTLERQQRINLQKELDEEELDETAHAYAWTDISTPGSHKPKAMGVRVGYGWKKFTPAEDYPENIYLAARKEAEVRRFKRERVERWKKEGRDRKGRLPGDEGFNAADVPVVDVADDDADAEWEGRVGDGYGMP</sequence>
<evidence type="ECO:0000313" key="3">
    <source>
        <dbReference type="Proteomes" id="UP001370758"/>
    </source>
</evidence>
<evidence type="ECO:0000256" key="1">
    <source>
        <dbReference type="SAM" id="MobiDB-lite"/>
    </source>
</evidence>
<dbReference type="EMBL" id="JAVHJL010000013">
    <property type="protein sequence ID" value="KAK6495072.1"/>
    <property type="molecule type" value="Genomic_DNA"/>
</dbReference>
<feature type="region of interest" description="Disordered" evidence="1">
    <location>
        <begin position="44"/>
        <end position="93"/>
    </location>
</feature>
<dbReference type="AlphaFoldDB" id="A0AAV9VP88"/>
<evidence type="ECO:0000313" key="2">
    <source>
        <dbReference type="EMBL" id="KAK6495072.1"/>
    </source>
</evidence>
<dbReference type="Proteomes" id="UP001370758">
    <property type="component" value="Unassembled WGS sequence"/>
</dbReference>
<proteinExistence type="predicted"/>
<protein>
    <submittedName>
        <fullName evidence="2">Uncharacterized protein</fullName>
    </submittedName>
</protein>
<reference evidence="2 3" key="1">
    <citation type="submission" date="2023-08" db="EMBL/GenBank/DDBJ databases">
        <authorList>
            <person name="Palmer J.M."/>
        </authorList>
    </citation>
    <scope>NUCLEOTIDE SEQUENCE [LARGE SCALE GENOMIC DNA]</scope>
    <source>
        <strain evidence="2 3">TWF481</strain>
    </source>
</reference>
<feature type="compositionally biased region" description="Basic residues" evidence="1">
    <location>
        <begin position="49"/>
        <end position="61"/>
    </location>
</feature>
<comment type="caution">
    <text evidence="2">The sequence shown here is derived from an EMBL/GenBank/DDBJ whole genome shotgun (WGS) entry which is preliminary data.</text>
</comment>
<organism evidence="2 3">
    <name type="scientific">Arthrobotrys musiformis</name>
    <dbReference type="NCBI Taxonomy" id="47236"/>
    <lineage>
        <taxon>Eukaryota</taxon>
        <taxon>Fungi</taxon>
        <taxon>Dikarya</taxon>
        <taxon>Ascomycota</taxon>
        <taxon>Pezizomycotina</taxon>
        <taxon>Orbiliomycetes</taxon>
        <taxon>Orbiliales</taxon>
        <taxon>Orbiliaceae</taxon>
        <taxon>Arthrobotrys</taxon>
    </lineage>
</organism>
<feature type="region of interest" description="Disordered" evidence="1">
    <location>
        <begin position="737"/>
        <end position="760"/>
    </location>
</feature>
<feature type="compositionally biased region" description="Basic and acidic residues" evidence="1">
    <location>
        <begin position="62"/>
        <end position="71"/>
    </location>
</feature>
<name>A0AAV9VP88_9PEZI</name>
<feature type="region of interest" description="Disordered" evidence="1">
    <location>
        <begin position="136"/>
        <end position="156"/>
    </location>
</feature>
<accession>A0AAV9VP88</accession>
<keyword evidence="3" id="KW-1185">Reference proteome</keyword>